<dbReference type="PANTHER" id="PTHR24258">
    <property type="entry name" value="SERINE PROTEASE-RELATED"/>
    <property type="match status" value="1"/>
</dbReference>
<gene>
    <name evidence="9" type="ORF">TKK_013458</name>
</gene>
<proteinExistence type="predicted"/>
<dbReference type="PROSITE" id="PS00134">
    <property type="entry name" value="TRYPSIN_HIS"/>
    <property type="match status" value="1"/>
</dbReference>
<feature type="chain" id="PRO_5044857344" description="Phenoloxidase-activating factor 2" evidence="7">
    <location>
        <begin position="18"/>
        <end position="660"/>
    </location>
</feature>
<dbReference type="SMART" id="SM00020">
    <property type="entry name" value="Tryp_SPc"/>
    <property type="match status" value="1"/>
</dbReference>
<dbReference type="PROSITE" id="PS50240">
    <property type="entry name" value="TRYPSIN_DOM"/>
    <property type="match status" value="1"/>
</dbReference>
<dbReference type="PANTHER" id="PTHR24258:SF129">
    <property type="entry name" value="LP15124P-RELATED"/>
    <property type="match status" value="1"/>
</dbReference>
<dbReference type="InterPro" id="IPR043504">
    <property type="entry name" value="Peptidase_S1_PA_chymotrypsin"/>
</dbReference>
<feature type="signal peptide" evidence="7">
    <location>
        <begin position="1"/>
        <end position="17"/>
    </location>
</feature>
<feature type="compositionally biased region" description="Low complexity" evidence="6">
    <location>
        <begin position="151"/>
        <end position="160"/>
    </location>
</feature>
<dbReference type="SUPFAM" id="SSF50494">
    <property type="entry name" value="Trypsin-like serine proteases"/>
    <property type="match status" value="1"/>
</dbReference>
<evidence type="ECO:0000256" key="5">
    <source>
        <dbReference type="ARBA" id="ARBA00076468"/>
    </source>
</evidence>
<feature type="domain" description="Peptidase S1" evidence="8">
    <location>
        <begin position="193"/>
        <end position="445"/>
    </location>
</feature>
<dbReference type="Gene3D" id="2.40.10.10">
    <property type="entry name" value="Trypsin-like serine proteases"/>
    <property type="match status" value="2"/>
</dbReference>
<dbReference type="InterPro" id="IPR001314">
    <property type="entry name" value="Peptidase_S1A"/>
</dbReference>
<feature type="compositionally biased region" description="Pro residues" evidence="6">
    <location>
        <begin position="518"/>
        <end position="527"/>
    </location>
</feature>
<evidence type="ECO:0000256" key="2">
    <source>
        <dbReference type="ARBA" id="ARBA00022525"/>
    </source>
</evidence>
<dbReference type="AlphaFoldDB" id="A0ABD2WGW7"/>
<dbReference type="InterPro" id="IPR009003">
    <property type="entry name" value="Peptidase_S1_PA"/>
</dbReference>
<organism evidence="9 10">
    <name type="scientific">Trichogramma kaykai</name>
    <dbReference type="NCBI Taxonomy" id="54128"/>
    <lineage>
        <taxon>Eukaryota</taxon>
        <taxon>Metazoa</taxon>
        <taxon>Ecdysozoa</taxon>
        <taxon>Arthropoda</taxon>
        <taxon>Hexapoda</taxon>
        <taxon>Insecta</taxon>
        <taxon>Pterygota</taxon>
        <taxon>Neoptera</taxon>
        <taxon>Endopterygota</taxon>
        <taxon>Hymenoptera</taxon>
        <taxon>Apocrita</taxon>
        <taxon>Proctotrupomorpha</taxon>
        <taxon>Chalcidoidea</taxon>
        <taxon>Trichogrammatidae</taxon>
        <taxon>Trichogramma</taxon>
    </lineage>
</organism>
<dbReference type="CDD" id="cd00190">
    <property type="entry name" value="Tryp_SPc"/>
    <property type="match status" value="1"/>
</dbReference>
<evidence type="ECO:0000256" key="7">
    <source>
        <dbReference type="SAM" id="SignalP"/>
    </source>
</evidence>
<accession>A0ABD2WGW7</accession>
<comment type="subcellular location">
    <subcellularLocation>
        <location evidence="1">Secreted</location>
    </subcellularLocation>
</comment>
<evidence type="ECO:0000256" key="1">
    <source>
        <dbReference type="ARBA" id="ARBA00004613"/>
    </source>
</evidence>
<reference evidence="9 10" key="1">
    <citation type="journal article" date="2024" name="bioRxiv">
        <title>A reference genome for Trichogramma kaykai: A tiny desert-dwelling parasitoid wasp with competing sex-ratio distorters.</title>
        <authorList>
            <person name="Culotta J."/>
            <person name="Lindsey A.R."/>
        </authorList>
    </citation>
    <scope>NUCLEOTIDE SEQUENCE [LARGE SCALE GENOMIC DNA]</scope>
    <source>
        <strain evidence="9 10">KSX58</strain>
    </source>
</reference>
<dbReference type="Proteomes" id="UP001627154">
    <property type="component" value="Unassembled WGS sequence"/>
</dbReference>
<keyword evidence="10" id="KW-1185">Reference proteome</keyword>
<feature type="compositionally biased region" description="Low complexity" evidence="6">
    <location>
        <begin position="505"/>
        <end position="517"/>
    </location>
</feature>
<dbReference type="InterPro" id="IPR018114">
    <property type="entry name" value="TRYPSIN_HIS"/>
</dbReference>
<sequence length="660" mass="71488">MIRIALIALTLGAAATAELSQAQIDYENSICECVPYYQCNYNGSMNDNGEGIIDIRNGFVGTLDGPGSPRKACDHYLSVCCLPPEIESGREILQQPETTTRAPTTTTTTPRPVTPPRVPEQVQPEAPHVVTTTTSTTSTTTTTPPPPPTPITQQPPLTKTEPAHGTSATGVNGKPHVSQGCGIRNKNGVGFRITGNVNNEANFGEFPWMVAVLKEAVVEGEAVKIYQCGGSLINRRAILTAAHCVEGKETKDLYVRAGEWDTQTTDEPLPHQDRRVSLITSHPDYRSGILFNDYALLILESPFELADNVELLCLPDQDDNFDDANCHATGWGKDQFGDSGRFQVILKSVLLPTVPRDVCQASLRTTRLGRYFRLHETFMCAGGVGGLDTCTGDGGSPLVCPSKRNPERYVQAGIVAWGIGCGQANVPGVYADVAKSRRWIDQTLARLNIDTSSYVLPSAQKRQQQQQQPEQKPATTSASPQQQQQQQQQQPEEELLKPEVRPAAQSPEKPSVKQQQPQPQPQKPRYPPLDCSKAATAAAAVARVIQHNAHTSLYKALAASCACARAAAAASSRPRHARIRVCVCVCVFYTRAPALTPVGEKEGGGGKRGIIKAKESNRQYNLNEAISCFTFDIKHGGPPASSTGMYGCVLTCKQENKKIH</sequence>
<evidence type="ECO:0000313" key="9">
    <source>
        <dbReference type="EMBL" id="KAL3392148.1"/>
    </source>
</evidence>
<feature type="region of interest" description="Disordered" evidence="6">
    <location>
        <begin position="458"/>
        <end position="530"/>
    </location>
</feature>
<dbReference type="InterPro" id="IPR001254">
    <property type="entry name" value="Trypsin_dom"/>
</dbReference>
<dbReference type="GO" id="GO:0005576">
    <property type="term" value="C:extracellular region"/>
    <property type="evidence" value="ECO:0007669"/>
    <property type="project" value="UniProtKB-SubCell"/>
</dbReference>
<keyword evidence="2" id="KW-0964">Secreted</keyword>
<evidence type="ECO:0000256" key="6">
    <source>
        <dbReference type="SAM" id="MobiDB-lite"/>
    </source>
</evidence>
<dbReference type="EMBL" id="JBJJXI010000107">
    <property type="protein sequence ID" value="KAL3392148.1"/>
    <property type="molecule type" value="Genomic_DNA"/>
</dbReference>
<dbReference type="Pfam" id="PF18322">
    <property type="entry name" value="CLIP_1"/>
    <property type="match status" value="1"/>
</dbReference>
<feature type="compositionally biased region" description="Low complexity" evidence="6">
    <location>
        <begin position="481"/>
        <end position="490"/>
    </location>
</feature>
<feature type="compositionally biased region" description="Low complexity" evidence="6">
    <location>
        <begin position="119"/>
        <end position="142"/>
    </location>
</feature>
<evidence type="ECO:0000313" key="10">
    <source>
        <dbReference type="Proteomes" id="UP001627154"/>
    </source>
</evidence>
<keyword evidence="3" id="KW-1015">Disulfide bond</keyword>
<name>A0ABD2WGW7_9HYME</name>
<protein>
    <recommendedName>
        <fullName evidence="4">Phenoloxidase-activating factor 2</fullName>
    </recommendedName>
    <alternativeName>
        <fullName evidence="5">Prophenoloxidase-activating factor II</fullName>
    </alternativeName>
</protein>
<feature type="compositionally biased region" description="Low complexity" evidence="6">
    <location>
        <begin position="95"/>
        <end position="111"/>
    </location>
</feature>
<evidence type="ECO:0000256" key="4">
    <source>
        <dbReference type="ARBA" id="ARBA00068096"/>
    </source>
</evidence>
<dbReference type="PRINTS" id="PR00722">
    <property type="entry name" value="CHYMOTRYPSIN"/>
</dbReference>
<evidence type="ECO:0000259" key="8">
    <source>
        <dbReference type="PROSITE" id="PS50240"/>
    </source>
</evidence>
<feature type="region of interest" description="Disordered" evidence="6">
    <location>
        <begin position="90"/>
        <end position="179"/>
    </location>
</feature>
<feature type="compositionally biased region" description="Low complexity" evidence="6">
    <location>
        <begin position="460"/>
        <end position="473"/>
    </location>
</feature>
<keyword evidence="7" id="KW-0732">Signal</keyword>
<evidence type="ECO:0000256" key="3">
    <source>
        <dbReference type="ARBA" id="ARBA00023157"/>
    </source>
</evidence>
<dbReference type="InterPro" id="IPR041515">
    <property type="entry name" value="PPAF-2-like_Clip"/>
</dbReference>
<comment type="caution">
    <text evidence="9">The sequence shown here is derived from an EMBL/GenBank/DDBJ whole genome shotgun (WGS) entry which is preliminary data.</text>
</comment>
<dbReference type="FunFam" id="2.40.10.10:FF:000038">
    <property type="entry name" value="Serine protease"/>
    <property type="match status" value="1"/>
</dbReference>
<dbReference type="Pfam" id="PF00089">
    <property type="entry name" value="Trypsin"/>
    <property type="match status" value="1"/>
</dbReference>